<dbReference type="Proteomes" id="UP000316008">
    <property type="component" value="Unassembled WGS sequence"/>
</dbReference>
<proteinExistence type="predicted"/>
<name>A0A556N6B9_9FLAO</name>
<dbReference type="OrthoDB" id="1467445at2"/>
<evidence type="ECO:0000313" key="2">
    <source>
        <dbReference type="Proteomes" id="UP000316008"/>
    </source>
</evidence>
<organism evidence="1 2">
    <name type="scientific">Fluviicola chungangensis</name>
    <dbReference type="NCBI Taxonomy" id="2597671"/>
    <lineage>
        <taxon>Bacteria</taxon>
        <taxon>Pseudomonadati</taxon>
        <taxon>Bacteroidota</taxon>
        <taxon>Flavobacteriia</taxon>
        <taxon>Flavobacteriales</taxon>
        <taxon>Crocinitomicaceae</taxon>
        <taxon>Fluviicola</taxon>
    </lineage>
</organism>
<dbReference type="RefSeq" id="WP_144331193.1">
    <property type="nucleotide sequence ID" value="NZ_VLPL01000001.1"/>
</dbReference>
<dbReference type="EMBL" id="VLPL01000001">
    <property type="protein sequence ID" value="TSJ47658.1"/>
    <property type="molecule type" value="Genomic_DNA"/>
</dbReference>
<reference evidence="1 2" key="1">
    <citation type="submission" date="2019-07" db="EMBL/GenBank/DDBJ databases">
        <authorList>
            <person name="Huq M.A."/>
        </authorList>
    </citation>
    <scope>NUCLEOTIDE SEQUENCE [LARGE SCALE GENOMIC DNA]</scope>
    <source>
        <strain evidence="1 2">MAH-3</strain>
    </source>
</reference>
<keyword evidence="2" id="KW-1185">Reference proteome</keyword>
<gene>
    <name evidence="1" type="ORF">FO442_00595</name>
</gene>
<sequence length="162" mass="18692">MSEFNFKTIYRELPEQMLRKSFIWIWNADKVPPHIGISRGKDYFSLTYRKSEHLLTASMLKKAKRSLIPLVLIEIPESVFVSDLVSVFSKYDRAAGGLTCLHPIREVMQQEGVSQLVNLLTYLESEDLILKVNGLNLPEGYRGIPDYSMEDILKRISQLNEK</sequence>
<accession>A0A556N6B9</accession>
<dbReference type="AlphaFoldDB" id="A0A556N6B9"/>
<protein>
    <submittedName>
        <fullName evidence="1">Uncharacterized protein</fullName>
    </submittedName>
</protein>
<evidence type="ECO:0000313" key="1">
    <source>
        <dbReference type="EMBL" id="TSJ47658.1"/>
    </source>
</evidence>
<comment type="caution">
    <text evidence="1">The sequence shown here is derived from an EMBL/GenBank/DDBJ whole genome shotgun (WGS) entry which is preliminary data.</text>
</comment>